<accession>A0AAF0BVF9</accession>
<dbReference type="GO" id="GO:0016491">
    <property type="term" value="F:oxidoreductase activity"/>
    <property type="evidence" value="ECO:0007669"/>
    <property type="project" value="UniProtKB-KW"/>
</dbReference>
<dbReference type="GO" id="GO:0030964">
    <property type="term" value="C:NADH dehydrogenase complex"/>
    <property type="evidence" value="ECO:0007669"/>
    <property type="project" value="TreeGrafter"/>
</dbReference>
<evidence type="ECO:0000256" key="8">
    <source>
        <dbReference type="ARBA" id="ARBA00022989"/>
    </source>
</evidence>
<dbReference type="Proteomes" id="UP001216390">
    <property type="component" value="Chromosome"/>
</dbReference>
<reference evidence="13" key="1">
    <citation type="submission" date="2023-01" db="EMBL/GenBank/DDBJ databases">
        <title>The diversity of Class Acidimicrobiia in South China Sea sediment environments and the proposal of Iamia marina sp. nov., a novel species of the genus Iamia.</title>
        <authorList>
            <person name="He Y."/>
            <person name="Tian X."/>
        </authorList>
    </citation>
    <scope>NUCLEOTIDE SEQUENCE</scope>
    <source>
        <strain evidence="13">DSM 19957</strain>
    </source>
</reference>
<dbReference type="EC" id="7.1.1.-" evidence="11"/>
<comment type="function">
    <text evidence="11">NDH-1 shuttles electrons from NADH, via FMN and iron-sulfur (Fe-S) centers, to quinones in the respiratory chain.</text>
</comment>
<keyword evidence="5 11" id="KW-0812">Transmembrane</keyword>
<keyword evidence="6 11" id="KW-0874">Quinone</keyword>
<keyword evidence="9 11" id="KW-0520">NAD</keyword>
<dbReference type="EMBL" id="CP116942">
    <property type="protein sequence ID" value="WCO66730.1"/>
    <property type="molecule type" value="Genomic_DNA"/>
</dbReference>
<evidence type="ECO:0000256" key="7">
    <source>
        <dbReference type="ARBA" id="ARBA00022967"/>
    </source>
</evidence>
<evidence type="ECO:0000313" key="13">
    <source>
        <dbReference type="EMBL" id="WCO66730.1"/>
    </source>
</evidence>
<dbReference type="Pfam" id="PF00507">
    <property type="entry name" value="Oxidored_q4"/>
    <property type="match status" value="1"/>
</dbReference>
<evidence type="ECO:0000256" key="3">
    <source>
        <dbReference type="ARBA" id="ARBA00022448"/>
    </source>
</evidence>
<evidence type="ECO:0000256" key="6">
    <source>
        <dbReference type="ARBA" id="ARBA00022719"/>
    </source>
</evidence>
<dbReference type="PANTHER" id="PTHR11058">
    <property type="entry name" value="NADH-UBIQUINONE OXIDOREDUCTASE CHAIN 3"/>
    <property type="match status" value="1"/>
</dbReference>
<keyword evidence="7" id="KW-1278">Translocase</keyword>
<keyword evidence="8 12" id="KW-1133">Transmembrane helix</keyword>
<dbReference type="AlphaFoldDB" id="A0AAF0BVF9"/>
<dbReference type="GO" id="GO:0008137">
    <property type="term" value="F:NADH dehydrogenase (ubiquinone) activity"/>
    <property type="evidence" value="ECO:0007669"/>
    <property type="project" value="InterPro"/>
</dbReference>
<dbReference type="InterPro" id="IPR038430">
    <property type="entry name" value="NDAH_ubi_oxred_su3_sf"/>
</dbReference>
<dbReference type="GO" id="GO:0005886">
    <property type="term" value="C:plasma membrane"/>
    <property type="evidence" value="ECO:0007669"/>
    <property type="project" value="UniProtKB-SubCell"/>
</dbReference>
<evidence type="ECO:0000256" key="9">
    <source>
        <dbReference type="ARBA" id="ARBA00023027"/>
    </source>
</evidence>
<evidence type="ECO:0000256" key="4">
    <source>
        <dbReference type="ARBA" id="ARBA00022475"/>
    </source>
</evidence>
<dbReference type="PANTHER" id="PTHR11058:SF22">
    <property type="entry name" value="NADH-QUINONE OXIDOREDUCTASE SUBUNIT A"/>
    <property type="match status" value="1"/>
</dbReference>
<keyword evidence="14" id="KW-1185">Reference proteome</keyword>
<evidence type="ECO:0000256" key="10">
    <source>
        <dbReference type="ARBA" id="ARBA00023136"/>
    </source>
</evidence>
<comment type="subcellular location">
    <subcellularLocation>
        <location evidence="11">Cell membrane</location>
        <topology evidence="11">Multi-pass membrane protein</topology>
    </subcellularLocation>
    <subcellularLocation>
        <location evidence="1">Membrane</location>
    </subcellularLocation>
</comment>
<feature type="transmembrane region" description="Helical" evidence="12">
    <location>
        <begin position="59"/>
        <end position="80"/>
    </location>
</feature>
<sequence length="157" mass="17025">MGQYLPVVALFVLAILFAVISRVVSGLVAPRNPTPAKSAPYECGIVPSREPPQRFPVRFYLVAMLFIVFDIEIVFLYPYAVVHRELAVFGLVAILLFAVPVFVSFVFEIANGGLSWGPSRPARPAVEGMLSAARTPGSTIRRVGLEGRPLAPDEEAA</sequence>
<feature type="transmembrane region" description="Helical" evidence="12">
    <location>
        <begin position="86"/>
        <end position="110"/>
    </location>
</feature>
<dbReference type="Gene3D" id="1.20.58.1610">
    <property type="entry name" value="NADH:ubiquinone/plastoquinone oxidoreductase, chain 3"/>
    <property type="match status" value="1"/>
</dbReference>
<evidence type="ECO:0000313" key="14">
    <source>
        <dbReference type="Proteomes" id="UP001216390"/>
    </source>
</evidence>
<keyword evidence="3" id="KW-0813">Transport</keyword>
<evidence type="ECO:0000256" key="11">
    <source>
        <dbReference type="RuleBase" id="RU003639"/>
    </source>
</evidence>
<evidence type="ECO:0000256" key="5">
    <source>
        <dbReference type="ARBA" id="ARBA00022692"/>
    </source>
</evidence>
<comment type="catalytic activity">
    <reaction evidence="11">
        <text>a quinone + NADH + 5 H(+)(in) = a quinol + NAD(+) + 4 H(+)(out)</text>
        <dbReference type="Rhea" id="RHEA:57888"/>
        <dbReference type="ChEBI" id="CHEBI:15378"/>
        <dbReference type="ChEBI" id="CHEBI:24646"/>
        <dbReference type="ChEBI" id="CHEBI:57540"/>
        <dbReference type="ChEBI" id="CHEBI:57945"/>
        <dbReference type="ChEBI" id="CHEBI:132124"/>
    </reaction>
</comment>
<evidence type="ECO:0000256" key="1">
    <source>
        <dbReference type="ARBA" id="ARBA00004370"/>
    </source>
</evidence>
<protein>
    <recommendedName>
        <fullName evidence="11">NADH-quinone oxidoreductase subunit</fullName>
        <ecNumber evidence="11">7.1.1.-</ecNumber>
    </recommendedName>
</protein>
<dbReference type="GO" id="GO:0048038">
    <property type="term" value="F:quinone binding"/>
    <property type="evidence" value="ECO:0007669"/>
    <property type="project" value="UniProtKB-KW"/>
</dbReference>
<keyword evidence="13" id="KW-0560">Oxidoreductase</keyword>
<evidence type="ECO:0000256" key="2">
    <source>
        <dbReference type="ARBA" id="ARBA00008472"/>
    </source>
</evidence>
<name>A0AAF0BVF9_9ACTN</name>
<gene>
    <name evidence="13" type="primary">ndhC</name>
    <name evidence="13" type="ORF">PO878_19755</name>
</gene>
<dbReference type="InterPro" id="IPR000440">
    <property type="entry name" value="NADH_UbQ/plastoQ_OxRdtase_su3"/>
</dbReference>
<evidence type="ECO:0000256" key="12">
    <source>
        <dbReference type="SAM" id="Phobius"/>
    </source>
</evidence>
<proteinExistence type="inferred from homology"/>
<keyword evidence="4" id="KW-1003">Cell membrane</keyword>
<keyword evidence="10 12" id="KW-0472">Membrane</keyword>
<feature type="transmembrane region" description="Helical" evidence="12">
    <location>
        <begin position="6"/>
        <end position="29"/>
    </location>
</feature>
<comment type="similarity">
    <text evidence="2 11">Belongs to the complex I subunit 3 family.</text>
</comment>
<dbReference type="KEGG" id="ima:PO878_19755"/>
<organism evidence="13 14">
    <name type="scientific">Iamia majanohamensis</name>
    <dbReference type="NCBI Taxonomy" id="467976"/>
    <lineage>
        <taxon>Bacteria</taxon>
        <taxon>Bacillati</taxon>
        <taxon>Actinomycetota</taxon>
        <taxon>Acidimicrobiia</taxon>
        <taxon>Acidimicrobiales</taxon>
        <taxon>Iamiaceae</taxon>
        <taxon>Iamia</taxon>
    </lineage>
</organism>